<reference evidence="3 4" key="1">
    <citation type="submission" date="2023-10" db="EMBL/GenBank/DDBJ databases">
        <title>Draft Genome Sequence of Candida saopaulonensis from a very Premature Infant with Sepsis.</title>
        <authorList>
            <person name="Ning Y."/>
            <person name="Dai R."/>
            <person name="Xiao M."/>
            <person name="Xu Y."/>
            <person name="Yan Q."/>
            <person name="Zhang L."/>
        </authorList>
    </citation>
    <scope>NUCLEOTIDE SEQUENCE [LARGE SCALE GENOMIC DNA]</scope>
    <source>
        <strain evidence="3 4">19XY460</strain>
    </source>
</reference>
<feature type="compositionally biased region" description="Low complexity" evidence="1">
    <location>
        <begin position="136"/>
        <end position="150"/>
    </location>
</feature>
<dbReference type="GeneID" id="88176252"/>
<dbReference type="Gene3D" id="2.60.120.10">
    <property type="entry name" value="Jelly Rolls"/>
    <property type="match status" value="2"/>
</dbReference>
<name>A0AAX4HH57_9ASCO</name>
<dbReference type="PANTHER" id="PTHR12461:SF100">
    <property type="entry name" value="JMJC DOMAIN-CONTAINING PROTEIN 4"/>
    <property type="match status" value="1"/>
</dbReference>
<proteinExistence type="predicted"/>
<dbReference type="AlphaFoldDB" id="A0AAX4HH57"/>
<gene>
    <name evidence="3" type="ORF">PUMCH_005194</name>
</gene>
<organism evidence="3 4">
    <name type="scientific">Australozyma saopauloensis</name>
    <dbReference type="NCBI Taxonomy" id="291208"/>
    <lineage>
        <taxon>Eukaryota</taxon>
        <taxon>Fungi</taxon>
        <taxon>Dikarya</taxon>
        <taxon>Ascomycota</taxon>
        <taxon>Saccharomycotina</taxon>
        <taxon>Pichiomycetes</taxon>
        <taxon>Metschnikowiaceae</taxon>
        <taxon>Australozyma</taxon>
    </lineage>
</organism>
<dbReference type="InterPro" id="IPR014710">
    <property type="entry name" value="RmlC-like_jellyroll"/>
</dbReference>
<evidence type="ECO:0000313" key="4">
    <source>
        <dbReference type="Proteomes" id="UP001338582"/>
    </source>
</evidence>
<accession>A0AAX4HH57</accession>
<dbReference type="PROSITE" id="PS51184">
    <property type="entry name" value="JMJC"/>
    <property type="match status" value="1"/>
</dbReference>
<dbReference type="KEGG" id="asau:88176252"/>
<dbReference type="Proteomes" id="UP001338582">
    <property type="component" value="Chromosome 8"/>
</dbReference>
<evidence type="ECO:0000259" key="2">
    <source>
        <dbReference type="PROSITE" id="PS51184"/>
    </source>
</evidence>
<dbReference type="PANTHER" id="PTHR12461">
    <property type="entry name" value="HYPOXIA-INDUCIBLE FACTOR 1 ALPHA INHIBITOR-RELATED"/>
    <property type="match status" value="1"/>
</dbReference>
<feature type="region of interest" description="Disordered" evidence="1">
    <location>
        <begin position="119"/>
        <end position="186"/>
    </location>
</feature>
<evidence type="ECO:0000256" key="1">
    <source>
        <dbReference type="SAM" id="MobiDB-lite"/>
    </source>
</evidence>
<dbReference type="EMBL" id="CP138901">
    <property type="protein sequence ID" value="WPK27793.1"/>
    <property type="molecule type" value="Genomic_DNA"/>
</dbReference>
<keyword evidence="4" id="KW-1185">Reference proteome</keyword>
<dbReference type="RefSeq" id="XP_062880169.1">
    <property type="nucleotide sequence ID" value="XM_063024099.1"/>
</dbReference>
<dbReference type="InterPro" id="IPR003347">
    <property type="entry name" value="JmjC_dom"/>
</dbReference>
<dbReference type="Pfam" id="PF13621">
    <property type="entry name" value="Cupin_8"/>
    <property type="match status" value="1"/>
</dbReference>
<feature type="compositionally biased region" description="Acidic residues" evidence="1">
    <location>
        <begin position="151"/>
        <end position="172"/>
    </location>
</feature>
<feature type="domain" description="JmjC" evidence="2">
    <location>
        <begin position="234"/>
        <end position="489"/>
    </location>
</feature>
<protein>
    <recommendedName>
        <fullName evidence="2">JmjC domain-containing protein</fullName>
    </recommendedName>
</protein>
<dbReference type="SUPFAM" id="SSF51197">
    <property type="entry name" value="Clavaminate synthase-like"/>
    <property type="match status" value="1"/>
</dbReference>
<evidence type="ECO:0000313" key="3">
    <source>
        <dbReference type="EMBL" id="WPK27793.1"/>
    </source>
</evidence>
<sequence length="512" mass="57130">MSSSAPQRKKKVLVNGYSGFRIPQEATVAASADPKTFYTEFIESRTPAVVKHEVPIAIADFKLLQIEKRLQYDELLQVERKVAFGFGLGTQRELKTLSQIVDKLKLGDDTYYLTTQYEAEASDEEIDESDDESEADSALGGLLPAANGGEDSSEESDFPEDLDGVDDFDEMNDSGNDVSGDSDSEEIDTFTSENYVVPEFELTEEAALSRVKTLLQPPLTNVVHHGAFPIVPKQFEPLVTQQINLWMGCASKSSSPDLKNPTVASLGKYVPKGNSSGLHHDHADNLYLLVEGAKRFTLYLPGDAEKIFTVGNIRKVYANGLIDYCADEKAPFWRPLRADGAMILDWAAWKLEQDGISEKERKYLEDALKMDCYASTEDGSSKKSKDEPEVKMDPPSFLTVPPILAHLDEVDDPEAREALKAFAEEHFPGFLSLKKMEVWLKPGDMLYLPAGWFHEVTSFGDDENAQHVALNWWFVPPVNKGALPYEDEYWAGDFKATLAALEWAKEKQNNDL</sequence>
<feature type="compositionally biased region" description="Acidic residues" evidence="1">
    <location>
        <begin position="120"/>
        <end position="135"/>
    </location>
</feature>
<dbReference type="InterPro" id="IPR041667">
    <property type="entry name" value="Cupin_8"/>
</dbReference>